<dbReference type="OrthoDB" id="432483at2759"/>
<feature type="region of interest" description="Disordered" evidence="8">
    <location>
        <begin position="1"/>
        <end position="49"/>
    </location>
</feature>
<sequence length="443" mass="50513">MNEKADTVNHDANEKAKPDSDTEEKKNISKLENLSVDNNSPSKQSPRPQVLARSAVAFNDRFPVAEDQVGPHNFVKLKLLGKGDVGKVYLVLLKGTQKLYAMKVLTKEEMIARNKVKRVLTEREILATANHPFIVTMFASFQTVNRLYFIMEYCEGGEFFRVLQRQPKKRLKEDAAKFYAAEVVLALEYLHHMGFIYRDLKPENILMRGDGHIALTDFDLSKQAHPVSPRVVEQTTSLLEKIKSSFGNKREKKHKLDIVDSEPVLPYATNSFVGTEEYIAPEVIRGVGHSSAVDWWTLGILIHEMIYGTTPFKGSYSDETFSKIISGNIKLREDLPISSECKDIMKKLLKRDPSKRLGHENGASDVKKHPWFQDINFALIRNEKPPIVPKVKDPLDLTQYGPLRDEDKGDDVAALEDFDPEDPKNPFRNFNSIRNEEDLSHQY</sequence>
<dbReference type="PROSITE" id="PS50011">
    <property type="entry name" value="PROTEIN_KINASE_DOM"/>
    <property type="match status" value="1"/>
</dbReference>
<evidence type="ECO:0000313" key="12">
    <source>
        <dbReference type="Proteomes" id="UP000030680"/>
    </source>
</evidence>
<dbReference type="SUPFAM" id="SSF56112">
    <property type="entry name" value="Protein kinase-like (PK-like)"/>
    <property type="match status" value="1"/>
</dbReference>
<dbReference type="FunFam" id="3.30.200.20:FF:000042">
    <property type="entry name" value="Aurora kinase A"/>
    <property type="match status" value="1"/>
</dbReference>
<dbReference type="EMBL" id="KB454494">
    <property type="protein sequence ID" value="EME31078.1"/>
    <property type="molecule type" value="Genomic_DNA"/>
</dbReference>
<keyword evidence="4 11" id="KW-0808">Transferase</keyword>
<reference evidence="12" key="1">
    <citation type="journal article" date="2013" name="Science">
        <title>Gene transfer from bacteria and archaea facilitated evolution of an extremophilic eukaryote.</title>
        <authorList>
            <person name="Schonknecht G."/>
            <person name="Chen W.H."/>
            <person name="Ternes C.M."/>
            <person name="Barbier G.G."/>
            <person name="Shrestha R.P."/>
            <person name="Stanke M."/>
            <person name="Brautigam A."/>
            <person name="Baker B.J."/>
            <person name="Banfield J.F."/>
            <person name="Garavito R.M."/>
            <person name="Carr K."/>
            <person name="Wilkerson C."/>
            <person name="Rensing S.A."/>
            <person name="Gagneul D."/>
            <person name="Dickenson N.E."/>
            <person name="Oesterhelt C."/>
            <person name="Lercher M.J."/>
            <person name="Weber A.P."/>
        </authorList>
    </citation>
    <scope>NUCLEOTIDE SEQUENCE [LARGE SCALE GENOMIC DNA]</scope>
    <source>
        <strain evidence="12">074W</strain>
    </source>
</reference>
<evidence type="ECO:0000256" key="7">
    <source>
        <dbReference type="ARBA" id="ARBA00022840"/>
    </source>
</evidence>
<dbReference type="GeneID" id="17089759"/>
<proteinExistence type="inferred from homology"/>
<keyword evidence="6 11" id="KW-0418">Kinase</keyword>
<keyword evidence="5" id="KW-0547">Nucleotide-binding</keyword>
<gene>
    <name evidence="11" type="ORF">Gasu_15820</name>
</gene>
<dbReference type="AlphaFoldDB" id="M2Y529"/>
<accession>M2Y529</accession>
<feature type="compositionally biased region" description="Basic and acidic residues" evidence="8">
    <location>
        <begin position="1"/>
        <end position="29"/>
    </location>
</feature>
<keyword evidence="12" id="KW-1185">Reference proteome</keyword>
<keyword evidence="7" id="KW-0067">ATP-binding</keyword>
<protein>
    <recommendedName>
        <fullName evidence="2">non-specific serine/threonine protein kinase</fullName>
        <ecNumber evidence="2">2.7.11.1</ecNumber>
    </recommendedName>
</protein>
<dbReference type="KEGG" id="gsl:Gasu_15820"/>
<evidence type="ECO:0000256" key="6">
    <source>
        <dbReference type="ARBA" id="ARBA00022777"/>
    </source>
</evidence>
<feature type="region of interest" description="Disordered" evidence="8">
    <location>
        <begin position="390"/>
        <end position="443"/>
    </location>
</feature>
<dbReference type="InterPro" id="IPR008271">
    <property type="entry name" value="Ser/Thr_kinase_AS"/>
</dbReference>
<dbReference type="GO" id="GO:0004674">
    <property type="term" value="F:protein serine/threonine kinase activity"/>
    <property type="evidence" value="ECO:0007669"/>
    <property type="project" value="UniProtKB-KW"/>
</dbReference>
<dbReference type="OMA" id="WVPKEET"/>
<dbReference type="Gene3D" id="3.30.200.20">
    <property type="entry name" value="Phosphorylase Kinase, domain 1"/>
    <property type="match status" value="1"/>
</dbReference>
<evidence type="ECO:0000259" key="9">
    <source>
        <dbReference type="PROSITE" id="PS50011"/>
    </source>
</evidence>
<dbReference type="PANTHER" id="PTHR45637">
    <property type="entry name" value="FLIPPASE KINASE 1-RELATED"/>
    <property type="match status" value="1"/>
</dbReference>
<evidence type="ECO:0000256" key="3">
    <source>
        <dbReference type="ARBA" id="ARBA00022527"/>
    </source>
</evidence>
<evidence type="ECO:0000313" key="11">
    <source>
        <dbReference type="EMBL" id="EME31078.1"/>
    </source>
</evidence>
<evidence type="ECO:0000256" key="2">
    <source>
        <dbReference type="ARBA" id="ARBA00012513"/>
    </source>
</evidence>
<evidence type="ECO:0000256" key="1">
    <source>
        <dbReference type="ARBA" id="ARBA00009903"/>
    </source>
</evidence>
<dbReference type="GO" id="GO:0005524">
    <property type="term" value="F:ATP binding"/>
    <property type="evidence" value="ECO:0007669"/>
    <property type="project" value="UniProtKB-KW"/>
</dbReference>
<dbReference type="InterPro" id="IPR000719">
    <property type="entry name" value="Prot_kinase_dom"/>
</dbReference>
<dbReference type="Proteomes" id="UP000030680">
    <property type="component" value="Unassembled WGS sequence"/>
</dbReference>
<keyword evidence="3 11" id="KW-0723">Serine/threonine-protein kinase</keyword>
<feature type="compositionally biased region" description="Basic and acidic residues" evidence="8">
    <location>
        <begin position="434"/>
        <end position="443"/>
    </location>
</feature>
<evidence type="ECO:0000256" key="4">
    <source>
        <dbReference type="ARBA" id="ARBA00022679"/>
    </source>
</evidence>
<feature type="domain" description="Protein kinase" evidence="9">
    <location>
        <begin position="74"/>
        <end position="372"/>
    </location>
</feature>
<dbReference type="EC" id="2.7.11.1" evidence="2"/>
<feature type="compositionally biased region" description="Polar residues" evidence="8">
    <location>
        <begin position="30"/>
        <end position="47"/>
    </location>
</feature>
<dbReference type="PROSITE" id="PS51285">
    <property type="entry name" value="AGC_KINASE_CTER"/>
    <property type="match status" value="1"/>
</dbReference>
<dbReference type="Gene3D" id="1.10.510.10">
    <property type="entry name" value="Transferase(Phosphotransferase) domain 1"/>
    <property type="match status" value="1"/>
</dbReference>
<dbReference type="InterPro" id="IPR011009">
    <property type="entry name" value="Kinase-like_dom_sf"/>
</dbReference>
<dbReference type="RefSeq" id="XP_005707598.1">
    <property type="nucleotide sequence ID" value="XM_005707541.1"/>
</dbReference>
<feature type="domain" description="AGC-kinase C-terminal" evidence="10">
    <location>
        <begin position="373"/>
        <end position="442"/>
    </location>
</feature>
<dbReference type="Pfam" id="PF00069">
    <property type="entry name" value="Pkinase"/>
    <property type="match status" value="1"/>
</dbReference>
<name>M2Y529_GALSU</name>
<dbReference type="CDD" id="cd05574">
    <property type="entry name" value="STKc_phototropin_like"/>
    <property type="match status" value="1"/>
</dbReference>
<dbReference type="SMART" id="SM00220">
    <property type="entry name" value="S_TKc"/>
    <property type="match status" value="1"/>
</dbReference>
<organism evidence="11 12">
    <name type="scientific">Galdieria sulphuraria</name>
    <name type="common">Red alga</name>
    <dbReference type="NCBI Taxonomy" id="130081"/>
    <lineage>
        <taxon>Eukaryota</taxon>
        <taxon>Rhodophyta</taxon>
        <taxon>Bangiophyceae</taxon>
        <taxon>Galdieriales</taxon>
        <taxon>Galdieriaceae</taxon>
        <taxon>Galdieria</taxon>
    </lineage>
</organism>
<dbReference type="PROSITE" id="PS00108">
    <property type="entry name" value="PROTEIN_KINASE_ST"/>
    <property type="match status" value="1"/>
</dbReference>
<dbReference type="eggNOG" id="KOG0610">
    <property type="taxonomic scope" value="Eukaryota"/>
</dbReference>
<comment type="similarity">
    <text evidence="1">Belongs to the protein kinase superfamily. AGC Ser/Thr protein kinase family.</text>
</comment>
<evidence type="ECO:0000256" key="5">
    <source>
        <dbReference type="ARBA" id="ARBA00022741"/>
    </source>
</evidence>
<evidence type="ECO:0000259" key="10">
    <source>
        <dbReference type="PROSITE" id="PS51285"/>
    </source>
</evidence>
<dbReference type="Gramene" id="EME31078">
    <property type="protein sequence ID" value="EME31078"/>
    <property type="gene ID" value="Gasu_15820"/>
</dbReference>
<dbReference type="InterPro" id="IPR000961">
    <property type="entry name" value="AGC-kinase_C"/>
</dbReference>
<evidence type="ECO:0000256" key="8">
    <source>
        <dbReference type="SAM" id="MobiDB-lite"/>
    </source>
</evidence>